<organism evidence="6">
    <name type="scientific">Moorella thermoacetica Y72</name>
    <dbReference type="NCBI Taxonomy" id="1325331"/>
    <lineage>
        <taxon>Bacteria</taxon>
        <taxon>Bacillati</taxon>
        <taxon>Bacillota</taxon>
        <taxon>Clostridia</taxon>
        <taxon>Neomoorellales</taxon>
        <taxon>Neomoorellaceae</taxon>
        <taxon>Neomoorella</taxon>
    </lineage>
</organism>
<dbReference type="GO" id="GO:0046872">
    <property type="term" value="F:metal ion binding"/>
    <property type="evidence" value="ECO:0007669"/>
    <property type="project" value="UniProtKB-KW"/>
</dbReference>
<dbReference type="PANTHER" id="PTHR23407:SF1">
    <property type="entry name" value="5-FORMYLTETRAHYDROFOLATE CYCLO-LIGASE"/>
    <property type="match status" value="1"/>
</dbReference>
<evidence type="ECO:0000256" key="1">
    <source>
        <dbReference type="ARBA" id="ARBA00010638"/>
    </source>
</evidence>
<dbReference type="GO" id="GO:0005524">
    <property type="term" value="F:ATP binding"/>
    <property type="evidence" value="ECO:0007669"/>
    <property type="project" value="UniProtKB-KW"/>
</dbReference>
<feature type="binding site" evidence="4">
    <location>
        <begin position="133"/>
        <end position="141"/>
    </location>
    <ligand>
        <name>ATP</name>
        <dbReference type="ChEBI" id="CHEBI:30616"/>
    </ligand>
</feature>
<keyword evidence="3 4" id="KW-0067">ATP-binding</keyword>
<dbReference type="InterPro" id="IPR002698">
    <property type="entry name" value="FTHF_cligase"/>
</dbReference>
<dbReference type="PIRSF" id="PIRSF006806">
    <property type="entry name" value="FTHF_cligase"/>
    <property type="match status" value="1"/>
</dbReference>
<dbReference type="PANTHER" id="PTHR23407">
    <property type="entry name" value="ATPASE INHIBITOR/5-FORMYLTETRAHYDROFOLATE CYCLO-LIGASE"/>
    <property type="match status" value="1"/>
</dbReference>
<dbReference type="InterPro" id="IPR037171">
    <property type="entry name" value="NagB/RpiA_transferase-like"/>
</dbReference>
<reference evidence="6" key="1">
    <citation type="journal article" date="2014" name="Gene">
        <title>Genome-guided analysis of transformation efficiency and carbon dioxide assimilation by Moorella thermoacetica Y72.</title>
        <authorList>
            <person name="Tsukahara K."/>
            <person name="Kita A."/>
            <person name="Nakashimada Y."/>
            <person name="Hoshino T."/>
            <person name="Murakami K."/>
        </authorList>
    </citation>
    <scope>NUCLEOTIDE SEQUENCE [LARGE SCALE GENOMIC DNA]</scope>
    <source>
        <strain evidence="6">Y72</strain>
    </source>
</reference>
<dbReference type="InterPro" id="IPR024185">
    <property type="entry name" value="FTHF_cligase-like_sf"/>
</dbReference>
<keyword evidence="2 4" id="KW-0547">Nucleotide-binding</keyword>
<dbReference type="GO" id="GO:0035999">
    <property type="term" value="P:tetrahydrofolate interconversion"/>
    <property type="evidence" value="ECO:0007669"/>
    <property type="project" value="TreeGrafter"/>
</dbReference>
<comment type="cofactor">
    <cofactor evidence="5">
        <name>Mg(2+)</name>
        <dbReference type="ChEBI" id="CHEBI:18420"/>
    </cofactor>
</comment>
<gene>
    <name evidence="6" type="ORF">MTY_0711</name>
</gene>
<evidence type="ECO:0000256" key="4">
    <source>
        <dbReference type="PIRSR" id="PIRSR006806-1"/>
    </source>
</evidence>
<comment type="catalytic activity">
    <reaction evidence="5">
        <text>(6S)-5-formyl-5,6,7,8-tetrahydrofolate + ATP = (6R)-5,10-methenyltetrahydrofolate + ADP + phosphate</text>
        <dbReference type="Rhea" id="RHEA:10488"/>
        <dbReference type="ChEBI" id="CHEBI:30616"/>
        <dbReference type="ChEBI" id="CHEBI:43474"/>
        <dbReference type="ChEBI" id="CHEBI:57455"/>
        <dbReference type="ChEBI" id="CHEBI:57457"/>
        <dbReference type="ChEBI" id="CHEBI:456216"/>
        <dbReference type="EC" id="6.3.3.2"/>
    </reaction>
</comment>
<evidence type="ECO:0000256" key="2">
    <source>
        <dbReference type="ARBA" id="ARBA00022741"/>
    </source>
</evidence>
<feature type="binding site" evidence="4">
    <location>
        <position position="48"/>
    </location>
    <ligand>
        <name>substrate</name>
    </ligand>
</feature>
<accession>A0A0S6U8P9</accession>
<dbReference type="EMBL" id="DF238840">
    <property type="protein sequence ID" value="GAF25378.1"/>
    <property type="molecule type" value="Genomic_DNA"/>
</dbReference>
<evidence type="ECO:0000313" key="6">
    <source>
        <dbReference type="EMBL" id="GAF25378.1"/>
    </source>
</evidence>
<dbReference type="RefSeq" id="WP_011393630.1">
    <property type="nucleotide sequence ID" value="NZ_DF238840.1"/>
</dbReference>
<keyword evidence="5" id="KW-0479">Metal-binding</keyword>
<protein>
    <recommendedName>
        <fullName evidence="5">5-formyltetrahydrofolate cyclo-ligase</fullName>
        <ecNumber evidence="5">6.3.3.2</ecNumber>
    </recommendedName>
</protein>
<dbReference type="EC" id="6.3.3.2" evidence="5"/>
<comment type="similarity">
    <text evidence="1 5">Belongs to the 5-formyltetrahydrofolate cyclo-ligase family.</text>
</comment>
<dbReference type="GO" id="GO:0030272">
    <property type="term" value="F:5-formyltetrahydrofolate cyclo-ligase activity"/>
    <property type="evidence" value="ECO:0007669"/>
    <property type="project" value="UniProtKB-EC"/>
</dbReference>
<proteinExistence type="inferred from homology"/>
<dbReference type="NCBIfam" id="TIGR02727">
    <property type="entry name" value="MTHFS_bact"/>
    <property type="match status" value="1"/>
</dbReference>
<dbReference type="Gene3D" id="3.40.50.10420">
    <property type="entry name" value="NagB/RpiA/CoA transferase-like"/>
    <property type="match status" value="1"/>
</dbReference>
<dbReference type="GO" id="GO:0009396">
    <property type="term" value="P:folic acid-containing compound biosynthetic process"/>
    <property type="evidence" value="ECO:0007669"/>
    <property type="project" value="TreeGrafter"/>
</dbReference>
<dbReference type="SUPFAM" id="SSF100950">
    <property type="entry name" value="NagB/RpiA/CoA transferase-like"/>
    <property type="match status" value="1"/>
</dbReference>
<keyword evidence="5" id="KW-0460">Magnesium</keyword>
<keyword evidence="6" id="KW-0436">Ligase</keyword>
<dbReference type="Pfam" id="PF01812">
    <property type="entry name" value="5-FTHF_cyc-lig"/>
    <property type="match status" value="1"/>
</dbReference>
<evidence type="ECO:0000256" key="5">
    <source>
        <dbReference type="RuleBase" id="RU361279"/>
    </source>
</evidence>
<dbReference type="GeneID" id="45618181"/>
<evidence type="ECO:0000256" key="3">
    <source>
        <dbReference type="ARBA" id="ARBA00022840"/>
    </source>
</evidence>
<feature type="binding site" evidence="4">
    <location>
        <begin position="2"/>
        <end position="6"/>
    </location>
    <ligand>
        <name>ATP</name>
        <dbReference type="ChEBI" id="CHEBI:30616"/>
    </ligand>
</feature>
<dbReference type="Proteomes" id="UP000063718">
    <property type="component" value="Unassembled WGS sequence"/>
</dbReference>
<feature type="binding site" evidence="4">
    <location>
        <position position="53"/>
    </location>
    <ligand>
        <name>substrate</name>
    </ligand>
</feature>
<dbReference type="AlphaFoldDB" id="A0A0S6U8P9"/>
<sequence length="202" mass="22075">MKKQLRRQIITRRNSLSQAAREEKSAVITRRVLGLPAWEKARLVMCYVSFGSEVLTPSLIQAALSQGKRVTVPLCIPEGRRLLASEVLDFPGDLQPGTWGILEPRPETLRPVDPGDIDLVLVPGVAFDRAGNRLGYGGGYYDRFLATLRPGALTIALAFAEQIVADVYPEVHDRPVDMVVTDQEIIKPGKDEGICADGPGLS</sequence>
<name>A0A0S6U8P9_NEOTH</name>